<gene>
    <name evidence="2" type="ORF">AL538_01430</name>
</gene>
<feature type="transmembrane region" description="Helical" evidence="1">
    <location>
        <begin position="108"/>
        <end position="126"/>
    </location>
</feature>
<dbReference type="RefSeq" id="WP_061065065.1">
    <property type="nucleotide sequence ID" value="NZ_CP080098.1"/>
</dbReference>
<sequence length="360" mass="41799">MQETSSMPCEEVLDKSSSDDAPIQKMKVAYPRKPIFDWFLAFSTLGFYTNFWLYRRIKEIDQLSARNFKPFLWFFVPWLAIFQYFAFRSLDRTLCELEEDNKNLNVRTVYYLGALGFLLSTIYFSLTSQWATPLWLDFVAYLLTATSFTAFSYRVNNFKRQRSDIEFTGKKGGYHPLEWLVVIIMTPGVLLMYGVMYNNSVMKDSLEAYPDQSTYIEQGQDFQLTFHGANWHRLELGTYSDGSALAEFASEEFGSYLIVFNNRELQDINEHMHDRRQWIDEEIGASRCVESRSFVGNDFALKVELVCTKESGSMLASGYVTLLHSGDNSYELMGILDQPAKTYSHRKPEFVAMAKEFTLQ</sequence>
<organism evidence="2 3">
    <name type="scientific">Vibrio harveyi</name>
    <name type="common">Beneckea harveyi</name>
    <dbReference type="NCBI Taxonomy" id="669"/>
    <lineage>
        <taxon>Bacteria</taxon>
        <taxon>Pseudomonadati</taxon>
        <taxon>Pseudomonadota</taxon>
        <taxon>Gammaproteobacteria</taxon>
        <taxon>Vibrionales</taxon>
        <taxon>Vibrionaceae</taxon>
        <taxon>Vibrio</taxon>
    </lineage>
</organism>
<evidence type="ECO:0000313" key="2">
    <source>
        <dbReference type="EMBL" id="AMF96487.1"/>
    </source>
</evidence>
<keyword evidence="1" id="KW-0472">Membrane</keyword>
<protein>
    <recommendedName>
        <fullName evidence="4">DUF4234 domain-containing protein</fullName>
    </recommendedName>
</protein>
<dbReference type="Proteomes" id="UP000067422">
    <property type="component" value="Chromosome 1"/>
</dbReference>
<feature type="transmembrane region" description="Helical" evidence="1">
    <location>
        <begin position="70"/>
        <end position="87"/>
    </location>
</feature>
<feature type="transmembrane region" description="Helical" evidence="1">
    <location>
        <begin position="35"/>
        <end position="54"/>
    </location>
</feature>
<dbReference type="EMBL" id="CP014038">
    <property type="protein sequence ID" value="AMF96487.1"/>
    <property type="molecule type" value="Genomic_DNA"/>
</dbReference>
<keyword evidence="1" id="KW-1133">Transmembrane helix</keyword>
<evidence type="ECO:0000256" key="1">
    <source>
        <dbReference type="SAM" id="Phobius"/>
    </source>
</evidence>
<name>A0ABN4KUC0_VIBHA</name>
<reference evidence="2" key="1">
    <citation type="submission" date="2018-01" db="EMBL/GenBank/DDBJ databases">
        <title>FDA dAtabase for Regulatory Grade micrObial Sequences (FDA-ARGOS): Supporting development and validation of Infectious Disease Dx tests.</title>
        <authorList>
            <person name="Hoffmann M."/>
            <person name="Allard M."/>
            <person name="Evans P."/>
            <person name="Brown E."/>
            <person name="Tallon L."/>
            <person name="Sadzewicz L."/>
            <person name="Sengamalay N."/>
            <person name="Ott S."/>
            <person name="Godinez A."/>
            <person name="Nagaraj S."/>
            <person name="Vyas G."/>
            <person name="Aluvathingal J."/>
            <person name="Nadendla S."/>
            <person name="Geyer C."/>
            <person name="Sichtig H."/>
        </authorList>
    </citation>
    <scope>NUCLEOTIDE SEQUENCE</scope>
    <source>
        <strain evidence="2">FDAARGOS_107</strain>
    </source>
</reference>
<feature type="transmembrane region" description="Helical" evidence="1">
    <location>
        <begin position="177"/>
        <end position="196"/>
    </location>
</feature>
<proteinExistence type="predicted"/>
<evidence type="ECO:0008006" key="4">
    <source>
        <dbReference type="Google" id="ProtNLM"/>
    </source>
</evidence>
<keyword evidence="3" id="KW-1185">Reference proteome</keyword>
<evidence type="ECO:0000313" key="3">
    <source>
        <dbReference type="Proteomes" id="UP000067422"/>
    </source>
</evidence>
<feature type="transmembrane region" description="Helical" evidence="1">
    <location>
        <begin position="138"/>
        <end position="156"/>
    </location>
</feature>
<accession>A0ABN4KUC0</accession>
<keyword evidence="1" id="KW-0812">Transmembrane</keyword>